<sequence>MSKVNEVIEADRRLVILRLLVEYRGALNSSALESALRAYHSYIDRAMVRDDLRWLELRDLVALEDLGRDVSEVRVTPKGERAASGREWVEGVARPSGA</sequence>
<comment type="caution">
    <text evidence="1">The sequence shown here is derived from an EMBL/GenBank/DDBJ whole genome shotgun (WGS) entry which is preliminary data.</text>
</comment>
<protein>
    <recommendedName>
        <fullName evidence="3">ArsR family transcriptional regulator</fullName>
    </recommendedName>
</protein>
<dbReference type="STRING" id="1316936.K678_13920"/>
<dbReference type="RefSeq" id="WP_021133073.1">
    <property type="nucleotide sequence ID" value="NZ_AQPH01000064.1"/>
</dbReference>
<evidence type="ECO:0008006" key="3">
    <source>
        <dbReference type="Google" id="ProtNLM"/>
    </source>
</evidence>
<dbReference type="EMBL" id="AQPH01000064">
    <property type="protein sequence ID" value="EPY00870.1"/>
    <property type="molecule type" value="Genomic_DNA"/>
</dbReference>
<reference evidence="1 2" key="1">
    <citation type="submission" date="2013-04" db="EMBL/GenBank/DDBJ databases">
        <authorList>
            <person name="Kuznetsov B."/>
            <person name="Ivanovsky R."/>
        </authorList>
    </citation>
    <scope>NUCLEOTIDE SEQUENCE [LARGE SCALE GENOMIC DNA]</scope>
    <source>
        <strain evidence="1 2">MGU-K5</strain>
    </source>
</reference>
<evidence type="ECO:0000313" key="2">
    <source>
        <dbReference type="Proteomes" id="UP000015350"/>
    </source>
</evidence>
<dbReference type="Proteomes" id="UP000015350">
    <property type="component" value="Unassembled WGS sequence"/>
</dbReference>
<dbReference type="AlphaFoldDB" id="S9TQM0"/>
<proteinExistence type="predicted"/>
<evidence type="ECO:0000313" key="1">
    <source>
        <dbReference type="EMBL" id="EPY00870.1"/>
    </source>
</evidence>
<gene>
    <name evidence="1" type="ORF">K678_13920</name>
</gene>
<dbReference type="OrthoDB" id="7855192at2"/>
<dbReference type="eggNOG" id="ENOG502ZU0U">
    <property type="taxonomic scope" value="Bacteria"/>
</dbReference>
<organism evidence="1 2">
    <name type="scientific">Magnetospirillum fulvum MGU-K5</name>
    <dbReference type="NCBI Taxonomy" id="1316936"/>
    <lineage>
        <taxon>Bacteria</taxon>
        <taxon>Pseudomonadati</taxon>
        <taxon>Pseudomonadota</taxon>
        <taxon>Alphaproteobacteria</taxon>
        <taxon>Rhodospirillales</taxon>
        <taxon>Rhodospirillaceae</taxon>
        <taxon>Magnetospirillum</taxon>
    </lineage>
</organism>
<accession>S9TQM0</accession>
<name>S9TQM0_MAGFU</name>